<reference evidence="8 9" key="1">
    <citation type="submission" date="2024-02" db="EMBL/GenBank/DDBJ databases">
        <authorList>
            <person name="Vignale AGUSTIN F."/>
            <person name="Sosa J E."/>
            <person name="Modenutti C."/>
        </authorList>
    </citation>
    <scope>NUCLEOTIDE SEQUENCE [LARGE SCALE GENOMIC DNA]</scope>
</reference>
<evidence type="ECO:0000256" key="4">
    <source>
        <dbReference type="ARBA" id="ARBA00023004"/>
    </source>
</evidence>
<dbReference type="SUPFAM" id="SSF51197">
    <property type="entry name" value="Clavaminate synthase-like"/>
    <property type="match status" value="1"/>
</dbReference>
<dbReference type="InterPro" id="IPR044861">
    <property type="entry name" value="IPNS-like_FE2OG_OXY"/>
</dbReference>
<name>A0ABC8U0N2_9AQUA</name>
<comment type="caution">
    <text evidence="8">The sequence shown here is derived from an EMBL/GenBank/DDBJ whole genome shotgun (WGS) entry which is preliminary data.</text>
</comment>
<dbReference type="GO" id="GO:0046872">
    <property type="term" value="F:metal ion binding"/>
    <property type="evidence" value="ECO:0007669"/>
    <property type="project" value="UniProtKB-KW"/>
</dbReference>
<feature type="domain" description="Fe2OG dioxygenase" evidence="7">
    <location>
        <begin position="163"/>
        <end position="264"/>
    </location>
</feature>
<evidence type="ECO:0000256" key="6">
    <source>
        <dbReference type="RuleBase" id="RU003682"/>
    </source>
</evidence>
<organism evidence="8 9">
    <name type="scientific">Ilex paraguariensis</name>
    <name type="common">yerba mate</name>
    <dbReference type="NCBI Taxonomy" id="185542"/>
    <lineage>
        <taxon>Eukaryota</taxon>
        <taxon>Viridiplantae</taxon>
        <taxon>Streptophyta</taxon>
        <taxon>Embryophyta</taxon>
        <taxon>Tracheophyta</taxon>
        <taxon>Spermatophyta</taxon>
        <taxon>Magnoliopsida</taxon>
        <taxon>eudicotyledons</taxon>
        <taxon>Gunneridae</taxon>
        <taxon>Pentapetalae</taxon>
        <taxon>asterids</taxon>
        <taxon>campanulids</taxon>
        <taxon>Aquifoliales</taxon>
        <taxon>Aquifoliaceae</taxon>
        <taxon>Ilex</taxon>
    </lineage>
</organism>
<protein>
    <recommendedName>
        <fullName evidence="7">Fe2OG dioxygenase domain-containing protein</fullName>
    </recommendedName>
</protein>
<dbReference type="Pfam" id="PF14226">
    <property type="entry name" value="DIOX_N"/>
    <property type="match status" value="1"/>
</dbReference>
<keyword evidence="4 6" id="KW-0408">Iron</keyword>
<keyword evidence="2 6" id="KW-0479">Metal-binding</keyword>
<comment type="similarity">
    <text evidence="1 6">Belongs to the iron/ascorbate-dependent oxidoreductase family.</text>
</comment>
<dbReference type="InterPro" id="IPR005123">
    <property type="entry name" value="Oxoglu/Fe-dep_dioxygenase_dom"/>
</dbReference>
<evidence type="ECO:0000256" key="5">
    <source>
        <dbReference type="ARBA" id="ARBA00057022"/>
    </source>
</evidence>
<evidence type="ECO:0000256" key="3">
    <source>
        <dbReference type="ARBA" id="ARBA00023002"/>
    </source>
</evidence>
<dbReference type="EMBL" id="CAUOFW020006391">
    <property type="protein sequence ID" value="CAK9174658.1"/>
    <property type="molecule type" value="Genomic_DNA"/>
</dbReference>
<keyword evidence="3 6" id="KW-0560">Oxidoreductase</keyword>
<dbReference type="GO" id="GO:0016705">
    <property type="term" value="F:oxidoreductase activity, acting on paired donors, with incorporation or reduction of molecular oxygen"/>
    <property type="evidence" value="ECO:0007669"/>
    <property type="project" value="UniProtKB-ARBA"/>
</dbReference>
<dbReference type="AlphaFoldDB" id="A0ABC8U0N2"/>
<dbReference type="PANTHER" id="PTHR47990">
    <property type="entry name" value="2-OXOGLUTARATE (2OG) AND FE(II)-DEPENDENT OXYGENASE SUPERFAMILY PROTEIN-RELATED"/>
    <property type="match status" value="1"/>
</dbReference>
<evidence type="ECO:0000256" key="2">
    <source>
        <dbReference type="ARBA" id="ARBA00022723"/>
    </source>
</evidence>
<dbReference type="Pfam" id="PF03171">
    <property type="entry name" value="2OG-FeII_Oxy"/>
    <property type="match status" value="1"/>
</dbReference>
<evidence type="ECO:0000313" key="9">
    <source>
        <dbReference type="Proteomes" id="UP001642360"/>
    </source>
</evidence>
<dbReference type="InterPro" id="IPR026992">
    <property type="entry name" value="DIOX_N"/>
</dbReference>
<evidence type="ECO:0000256" key="1">
    <source>
        <dbReference type="ARBA" id="ARBA00008056"/>
    </source>
</evidence>
<sequence>MGSETTTLRLPIIDFSKVEFKPDNVEWDLVRVQVQEALQEFGCFEALFDKVPSELRKSIFDAVEELYNLPLETKQKNSSQKLFQGYLGQLPMMPLYEGMAINDANLLEKAESFTNLLWPEGNPGFCKTIQSFSEQLSELDRIIRRMVLESFGVEKYLDEHIESTNYALRVLKYNEPKTTETMLGLKTHTDKNCMTILCENQVHGLEIQTKDGKWMNVKPSPDSFTVLIGDCFYAWTNGWLHAPTHRVMMSGFKARYSVGFQSIPKGGYIIKAPEELVDEDHPILFKPFDYVEFIEFYDTEAGRKAKSALKTYCGV</sequence>
<dbReference type="FunFam" id="2.60.120.330:FF:000022">
    <property type="entry name" value="Probable 2-oxoglutarate-dependent dioxygenase AOP1.2"/>
    <property type="match status" value="1"/>
</dbReference>
<dbReference type="Gene3D" id="2.60.120.330">
    <property type="entry name" value="B-lactam Antibiotic, Isopenicillin N Synthase, Chain"/>
    <property type="match status" value="1"/>
</dbReference>
<comment type="function">
    <text evidence="5">Probable 2-oxoglutarate-dependent dioxygenase that may be involved in glucosinolates biosynthesis. May play a role in the production of aliphatic glucosinolates.</text>
</comment>
<evidence type="ECO:0000313" key="8">
    <source>
        <dbReference type="EMBL" id="CAK9174658.1"/>
    </source>
</evidence>
<dbReference type="Proteomes" id="UP001642360">
    <property type="component" value="Unassembled WGS sequence"/>
</dbReference>
<evidence type="ECO:0000259" key="7">
    <source>
        <dbReference type="PROSITE" id="PS51471"/>
    </source>
</evidence>
<gene>
    <name evidence="8" type="ORF">ILEXP_LOCUS44407</name>
</gene>
<dbReference type="PROSITE" id="PS51471">
    <property type="entry name" value="FE2OG_OXY"/>
    <property type="match status" value="1"/>
</dbReference>
<dbReference type="InterPro" id="IPR050231">
    <property type="entry name" value="Iron_ascorbate_oxido_reductase"/>
</dbReference>
<dbReference type="InterPro" id="IPR027443">
    <property type="entry name" value="IPNS-like_sf"/>
</dbReference>
<keyword evidence="9" id="KW-1185">Reference proteome</keyword>
<accession>A0ABC8U0N2</accession>
<proteinExistence type="inferred from homology"/>